<dbReference type="PANTHER" id="PTHR45625">
    <property type="entry name" value="PEPTIDYL-PROLYL CIS-TRANS ISOMERASE-RELATED"/>
    <property type="match status" value="1"/>
</dbReference>
<dbReference type="GO" id="GO:0071013">
    <property type="term" value="C:catalytic step 2 spliceosome"/>
    <property type="evidence" value="ECO:0007669"/>
    <property type="project" value="TreeGrafter"/>
</dbReference>
<dbReference type="Gene3D" id="2.40.100.10">
    <property type="entry name" value="Cyclophilin-like"/>
    <property type="match status" value="1"/>
</dbReference>
<gene>
    <name evidence="9" type="ORF">RF11_07247</name>
</gene>
<feature type="domain" description="PPIase cyclophilin-type" evidence="8">
    <location>
        <begin position="1"/>
        <end position="73"/>
    </location>
</feature>
<accession>A0A0C2N6Z3</accession>
<evidence type="ECO:0000313" key="9">
    <source>
        <dbReference type="EMBL" id="KII69652.1"/>
    </source>
</evidence>
<feature type="coiled-coil region" evidence="7">
    <location>
        <begin position="143"/>
        <end position="212"/>
    </location>
</feature>
<keyword evidence="9" id="KW-0413">Isomerase</keyword>
<dbReference type="Pfam" id="PF00160">
    <property type="entry name" value="Pro_isomerase"/>
    <property type="match status" value="1"/>
</dbReference>
<comment type="caution">
    <text evidence="9">The sequence shown here is derived from an EMBL/GenBank/DDBJ whole genome shotgun (WGS) entry which is preliminary data.</text>
</comment>
<dbReference type="InterPro" id="IPR029000">
    <property type="entry name" value="Cyclophilin-like_dom_sf"/>
</dbReference>
<evidence type="ECO:0000256" key="5">
    <source>
        <dbReference type="ARBA" id="ARBA00042090"/>
    </source>
</evidence>
<evidence type="ECO:0000313" key="10">
    <source>
        <dbReference type="Proteomes" id="UP000031668"/>
    </source>
</evidence>
<organism evidence="9 10">
    <name type="scientific">Thelohanellus kitauei</name>
    <name type="common">Myxosporean</name>
    <dbReference type="NCBI Taxonomy" id="669202"/>
    <lineage>
        <taxon>Eukaryota</taxon>
        <taxon>Metazoa</taxon>
        <taxon>Cnidaria</taxon>
        <taxon>Myxozoa</taxon>
        <taxon>Myxosporea</taxon>
        <taxon>Bivalvulida</taxon>
        <taxon>Platysporina</taxon>
        <taxon>Myxobolidae</taxon>
        <taxon>Thelohanellus</taxon>
    </lineage>
</organism>
<proteinExistence type="inferred from homology"/>
<name>A0A0C2N6Z3_THEKT</name>
<protein>
    <recommendedName>
        <fullName evidence="4">Spliceosome-associated protein CWC27 homolog</fullName>
    </recommendedName>
    <alternativeName>
        <fullName evidence="5">Probable inactive peptidyl-prolyl cis-trans isomerase CWC27 homolog</fullName>
    </alternativeName>
</protein>
<keyword evidence="7" id="KW-0175">Coiled coil</keyword>
<dbReference type="PANTHER" id="PTHR45625:SF6">
    <property type="entry name" value="SPLICEOSOME-ASSOCIATED PROTEIN CWC27 HOMOLOG"/>
    <property type="match status" value="1"/>
</dbReference>
<keyword evidence="10" id="KW-1185">Reference proteome</keyword>
<comment type="similarity">
    <text evidence="2">Belongs to the cyclophilin-type PPIase family.</text>
</comment>
<evidence type="ECO:0000256" key="3">
    <source>
        <dbReference type="ARBA" id="ARBA00023242"/>
    </source>
</evidence>
<dbReference type="SUPFAM" id="SSF50891">
    <property type="entry name" value="Cyclophilin-like"/>
    <property type="match status" value="1"/>
</dbReference>
<dbReference type="OrthoDB" id="442970at2759"/>
<dbReference type="EMBL" id="JWZT01002320">
    <property type="protein sequence ID" value="KII69652.1"/>
    <property type="molecule type" value="Genomic_DNA"/>
</dbReference>
<evidence type="ECO:0000256" key="6">
    <source>
        <dbReference type="ARBA" id="ARBA00046368"/>
    </source>
</evidence>
<comment type="subunit">
    <text evidence="6">Part of the activated spliceosome B/catalytic step 1 spliceosome, one of the forms of the spliceosome which has a well-formed active site but still cannot catalyze the branching reaction and is composed at least of 52 proteins, the U2, U5 and U6 snRNAs and the pre-mRNA. Recruited during early steps of activated spliceosome B maturation, it is probably one of the first proteins released from this complex as he matures to the spliceosome C complex. Component of the minor spliceosome, which splices U12-type introns.</text>
</comment>
<dbReference type="InterPro" id="IPR002130">
    <property type="entry name" value="Cyclophilin-type_PPIase_dom"/>
</dbReference>
<evidence type="ECO:0000256" key="2">
    <source>
        <dbReference type="ARBA" id="ARBA00007365"/>
    </source>
</evidence>
<dbReference type="InterPro" id="IPR044666">
    <property type="entry name" value="Cyclophilin_A-like"/>
</dbReference>
<dbReference type="AlphaFoldDB" id="A0A0C2N6Z3"/>
<evidence type="ECO:0000256" key="1">
    <source>
        <dbReference type="ARBA" id="ARBA00004123"/>
    </source>
</evidence>
<sequence>MANAGPNDNRSQFFITLAPTPDLNHKHTIFGSVSIFFYEVVNNTIYNVLKMEELEIGPDDRPVIPPKILKTVVIDNPFKELHTKNFEQKTEKIHAEAFKHISGVRNKQLLSFEDEDDETEKYFKIKSCHDVLDDPALSKEPVIDAAQLEIEKAKKELDRDLEVHSTTEDSIIPAKVEPEVHETDIDKLKSLQDQLKQKVKSTKRKMKELKEESKKCYIVLISANKPELVDENELLAGFGALRKDFTANETIGEYILSNSKYSKRKKILPILNKNDQRESLTLNMLKNFESELSKIQQKALLREKDRNEDKEISLETETDWMNHMLAFEKPSTYISRAMDANVESVERYDITDPRNPINLRKGGVKPNKG</sequence>
<keyword evidence="3" id="KW-0539">Nucleus</keyword>
<dbReference type="OMA" id="DDWYDVY"/>
<evidence type="ECO:0000256" key="4">
    <source>
        <dbReference type="ARBA" id="ARBA00040027"/>
    </source>
</evidence>
<evidence type="ECO:0000256" key="7">
    <source>
        <dbReference type="SAM" id="Coils"/>
    </source>
</evidence>
<comment type="subcellular location">
    <subcellularLocation>
        <location evidence="1">Nucleus</location>
    </subcellularLocation>
</comment>
<evidence type="ECO:0000259" key="8">
    <source>
        <dbReference type="PROSITE" id="PS50072"/>
    </source>
</evidence>
<dbReference type="GO" id="GO:0003755">
    <property type="term" value="F:peptidyl-prolyl cis-trans isomerase activity"/>
    <property type="evidence" value="ECO:0007669"/>
    <property type="project" value="InterPro"/>
</dbReference>
<dbReference type="Proteomes" id="UP000031668">
    <property type="component" value="Unassembled WGS sequence"/>
</dbReference>
<reference evidence="9 10" key="1">
    <citation type="journal article" date="2014" name="Genome Biol. Evol.">
        <title>The genome of the myxosporean Thelohanellus kitauei shows adaptations to nutrient acquisition within its fish host.</title>
        <authorList>
            <person name="Yang Y."/>
            <person name="Xiong J."/>
            <person name="Zhou Z."/>
            <person name="Huo F."/>
            <person name="Miao W."/>
            <person name="Ran C."/>
            <person name="Liu Y."/>
            <person name="Zhang J."/>
            <person name="Feng J."/>
            <person name="Wang M."/>
            <person name="Wang M."/>
            <person name="Wang L."/>
            <person name="Yao B."/>
        </authorList>
    </citation>
    <scope>NUCLEOTIDE SEQUENCE [LARGE SCALE GENOMIC DNA]</scope>
    <source>
        <strain evidence="9">Wuqing</strain>
    </source>
</reference>
<dbReference type="PROSITE" id="PS50072">
    <property type="entry name" value="CSA_PPIASE_2"/>
    <property type="match status" value="1"/>
</dbReference>